<name>A0ABW7Z2B6_9ACTN</name>
<dbReference type="Proteomes" id="UP001612741">
    <property type="component" value="Unassembled WGS sequence"/>
</dbReference>
<evidence type="ECO:0000256" key="1">
    <source>
        <dbReference type="SAM" id="SignalP"/>
    </source>
</evidence>
<evidence type="ECO:0000313" key="2">
    <source>
        <dbReference type="EMBL" id="MFI6501659.1"/>
    </source>
</evidence>
<protein>
    <submittedName>
        <fullName evidence="2">Uncharacterized protein</fullName>
    </submittedName>
</protein>
<organism evidence="2 3">
    <name type="scientific">Nonomuraea typhae</name>
    <dbReference type="NCBI Taxonomy" id="2603600"/>
    <lineage>
        <taxon>Bacteria</taxon>
        <taxon>Bacillati</taxon>
        <taxon>Actinomycetota</taxon>
        <taxon>Actinomycetes</taxon>
        <taxon>Streptosporangiales</taxon>
        <taxon>Streptosporangiaceae</taxon>
        <taxon>Nonomuraea</taxon>
    </lineage>
</organism>
<evidence type="ECO:0000313" key="3">
    <source>
        <dbReference type="Proteomes" id="UP001612741"/>
    </source>
</evidence>
<feature type="signal peptide" evidence="1">
    <location>
        <begin position="1"/>
        <end position="19"/>
    </location>
</feature>
<sequence>MAIRAFATLAMLATAVLVAGSDPPSVNVQAIVDRVNLYVLTS</sequence>
<accession>A0ABW7Z2B6</accession>
<dbReference type="RefSeq" id="WP_397086377.1">
    <property type="nucleotide sequence ID" value="NZ_JBITGY010000008.1"/>
</dbReference>
<keyword evidence="1" id="KW-0732">Signal</keyword>
<feature type="chain" id="PRO_5046481223" evidence="1">
    <location>
        <begin position="20"/>
        <end position="42"/>
    </location>
</feature>
<keyword evidence="3" id="KW-1185">Reference proteome</keyword>
<dbReference type="EMBL" id="JBITGY010000008">
    <property type="protein sequence ID" value="MFI6501659.1"/>
    <property type="molecule type" value="Genomic_DNA"/>
</dbReference>
<comment type="caution">
    <text evidence="2">The sequence shown here is derived from an EMBL/GenBank/DDBJ whole genome shotgun (WGS) entry which is preliminary data.</text>
</comment>
<gene>
    <name evidence="2" type="ORF">ACIBG2_30065</name>
</gene>
<proteinExistence type="predicted"/>
<reference evidence="2 3" key="1">
    <citation type="submission" date="2024-10" db="EMBL/GenBank/DDBJ databases">
        <title>The Natural Products Discovery Center: Release of the First 8490 Sequenced Strains for Exploring Actinobacteria Biosynthetic Diversity.</title>
        <authorList>
            <person name="Kalkreuter E."/>
            <person name="Kautsar S.A."/>
            <person name="Yang D."/>
            <person name="Bader C.D."/>
            <person name="Teijaro C.N."/>
            <person name="Fluegel L."/>
            <person name="Davis C.M."/>
            <person name="Simpson J.R."/>
            <person name="Lauterbach L."/>
            <person name="Steele A.D."/>
            <person name="Gui C."/>
            <person name="Meng S."/>
            <person name="Li G."/>
            <person name="Viehrig K."/>
            <person name="Ye F."/>
            <person name="Su P."/>
            <person name="Kiefer A.F."/>
            <person name="Nichols A."/>
            <person name="Cepeda A.J."/>
            <person name="Yan W."/>
            <person name="Fan B."/>
            <person name="Jiang Y."/>
            <person name="Adhikari A."/>
            <person name="Zheng C.-J."/>
            <person name="Schuster L."/>
            <person name="Cowan T.M."/>
            <person name="Smanski M.J."/>
            <person name="Chevrette M.G."/>
            <person name="De Carvalho L.P.S."/>
            <person name="Shen B."/>
        </authorList>
    </citation>
    <scope>NUCLEOTIDE SEQUENCE [LARGE SCALE GENOMIC DNA]</scope>
    <source>
        <strain evidence="2 3">NPDC050545</strain>
    </source>
</reference>